<dbReference type="Proteomes" id="UP000557307">
    <property type="component" value="Unassembled WGS sequence"/>
</dbReference>
<name>A0A840TF56_9BACT</name>
<sequence>MKQNAFWGSTLLLLLNFVPLGKYLYAQEVPLKPVTITNLPADPADGPAEQAGRFTFFSLRTGQVVPNADSLTDRWDLAFRGTTVLVNGGAGRRGKGGAYLHNGSFNELTQLSTEVPFRVDEPGGEQAIAGGSGNGWYAYNAATHEILPVPNRVLVLRTADGRYAKVQILNYYQQSPGLSDSSAPSRYYTFQYVYQPDGTLHF</sequence>
<organism evidence="1 2">
    <name type="scientific">Rhabdobacter roseus</name>
    <dbReference type="NCBI Taxonomy" id="1655419"/>
    <lineage>
        <taxon>Bacteria</taxon>
        <taxon>Pseudomonadati</taxon>
        <taxon>Bacteroidota</taxon>
        <taxon>Cytophagia</taxon>
        <taxon>Cytophagales</taxon>
        <taxon>Cytophagaceae</taxon>
        <taxon>Rhabdobacter</taxon>
    </lineage>
</organism>
<comment type="caution">
    <text evidence="1">The sequence shown here is derived from an EMBL/GenBank/DDBJ whole genome shotgun (WGS) entry which is preliminary data.</text>
</comment>
<dbReference type="AlphaFoldDB" id="A0A840TF56"/>
<accession>A0A840TF56</accession>
<evidence type="ECO:0000313" key="1">
    <source>
        <dbReference type="EMBL" id="MBB5282134.1"/>
    </source>
</evidence>
<proteinExistence type="predicted"/>
<reference evidence="1 2" key="1">
    <citation type="submission" date="2020-08" db="EMBL/GenBank/DDBJ databases">
        <title>Genomic Encyclopedia of Type Strains, Phase IV (KMG-IV): sequencing the most valuable type-strain genomes for metagenomic binning, comparative biology and taxonomic classification.</title>
        <authorList>
            <person name="Goeker M."/>
        </authorList>
    </citation>
    <scope>NUCLEOTIDE SEQUENCE [LARGE SCALE GENOMIC DNA]</scope>
    <source>
        <strain evidence="1 2">DSM 105074</strain>
    </source>
</reference>
<evidence type="ECO:0000313" key="2">
    <source>
        <dbReference type="Proteomes" id="UP000557307"/>
    </source>
</evidence>
<dbReference type="EMBL" id="JACHGF010000001">
    <property type="protein sequence ID" value="MBB5282134.1"/>
    <property type="molecule type" value="Genomic_DNA"/>
</dbReference>
<dbReference type="InterPro" id="IPR025921">
    <property type="entry name" value="HmuY"/>
</dbReference>
<protein>
    <submittedName>
        <fullName evidence="1">Uncharacterized protein</fullName>
    </submittedName>
</protein>
<dbReference type="Pfam" id="PF14064">
    <property type="entry name" value="HmuY"/>
    <property type="match status" value="1"/>
</dbReference>
<keyword evidence="2" id="KW-1185">Reference proteome</keyword>
<gene>
    <name evidence="1" type="ORF">HNQ92_000255</name>
</gene>
<dbReference type="RefSeq" id="WP_184169715.1">
    <property type="nucleotide sequence ID" value="NZ_JACHGF010000001.1"/>
</dbReference>
<dbReference type="CDD" id="cd12105">
    <property type="entry name" value="HmuY"/>
    <property type="match status" value="1"/>
</dbReference>